<dbReference type="SUPFAM" id="SSF52949">
    <property type="entry name" value="Macro domain-like"/>
    <property type="match status" value="1"/>
</dbReference>
<reference evidence="3" key="1">
    <citation type="submission" date="2024-04" db="EMBL/GenBank/DDBJ databases">
        <authorList>
            <person name="Shaw F."/>
            <person name="Minotto A."/>
        </authorList>
    </citation>
    <scope>NUCLEOTIDE SEQUENCE [LARGE SCALE GENOMIC DNA]</scope>
</reference>
<gene>
    <name evidence="2" type="ORF">GFSPODELE1_LOCUS10952</name>
</gene>
<accession>A0ABP1EA56</accession>
<evidence type="ECO:0000259" key="1">
    <source>
        <dbReference type="PROSITE" id="PS51154"/>
    </source>
</evidence>
<dbReference type="EMBL" id="OZ037952">
    <property type="protein sequence ID" value="CAL1716891.1"/>
    <property type="molecule type" value="Genomic_DNA"/>
</dbReference>
<keyword evidence="3" id="KW-1185">Reference proteome</keyword>
<dbReference type="SMART" id="SM00506">
    <property type="entry name" value="A1pp"/>
    <property type="match status" value="1"/>
</dbReference>
<dbReference type="InterPro" id="IPR043472">
    <property type="entry name" value="Macro_dom-like"/>
</dbReference>
<name>A0ABP1EA56_9APHY</name>
<dbReference type="NCBIfam" id="NF001664">
    <property type="entry name" value="PRK00431.1-6"/>
    <property type="match status" value="1"/>
</dbReference>
<organism evidence="2 3">
    <name type="scientific">Somion occarium</name>
    <dbReference type="NCBI Taxonomy" id="3059160"/>
    <lineage>
        <taxon>Eukaryota</taxon>
        <taxon>Fungi</taxon>
        <taxon>Dikarya</taxon>
        <taxon>Basidiomycota</taxon>
        <taxon>Agaricomycotina</taxon>
        <taxon>Agaricomycetes</taxon>
        <taxon>Polyporales</taxon>
        <taxon>Cerrenaceae</taxon>
        <taxon>Somion</taxon>
    </lineage>
</organism>
<dbReference type="InterPro" id="IPR002589">
    <property type="entry name" value="Macro_dom"/>
</dbReference>
<evidence type="ECO:0000313" key="2">
    <source>
        <dbReference type="EMBL" id="CAL1716891.1"/>
    </source>
</evidence>
<dbReference type="PANTHER" id="PTHR11106:SF27">
    <property type="entry name" value="MACRO DOMAIN-CONTAINING PROTEIN"/>
    <property type="match status" value="1"/>
</dbReference>
<protein>
    <recommendedName>
        <fullName evidence="1">Macro domain-containing protein</fullName>
    </recommendedName>
</protein>
<dbReference type="Gene3D" id="3.40.220.10">
    <property type="entry name" value="Leucine Aminopeptidase, subunit E, domain 1"/>
    <property type="match status" value="1"/>
</dbReference>
<dbReference type="PROSITE" id="PS51154">
    <property type="entry name" value="MACRO"/>
    <property type="match status" value="1"/>
</dbReference>
<sequence>MPVELSKIPTLRELYKSGVLHAVSAEKAHFSPSSKLLDRVSLYQGDITKLEVDSIVNAANKSLLGGGGVDGAIHSAAGPKLVEECETLNGCDTGDAKITKGYDLPSKHVIHTVGPIYSESCAGKCAEQLASCYWTSLELAFDNSLKHIAFPSISTGIYGYPVPDATHVALGEVRRFLDTHSEELERVIFVVWSDADKDVYEELIPLYFPPPEINL</sequence>
<dbReference type="CDD" id="cd02908">
    <property type="entry name" value="Macro_OAADPr_deacetylase"/>
    <property type="match status" value="1"/>
</dbReference>
<dbReference type="Pfam" id="PF01661">
    <property type="entry name" value="Macro"/>
    <property type="match status" value="1"/>
</dbReference>
<feature type="domain" description="Macro" evidence="1">
    <location>
        <begin position="27"/>
        <end position="208"/>
    </location>
</feature>
<evidence type="ECO:0000313" key="3">
    <source>
        <dbReference type="Proteomes" id="UP001497453"/>
    </source>
</evidence>
<dbReference type="PANTHER" id="PTHR11106">
    <property type="entry name" value="GANGLIOSIDE INDUCED DIFFERENTIATION ASSOCIATED PROTEIN 2-RELATED"/>
    <property type="match status" value="1"/>
</dbReference>
<proteinExistence type="predicted"/>
<dbReference type="Proteomes" id="UP001497453">
    <property type="component" value="Chromosome 9"/>
</dbReference>